<dbReference type="EMBL" id="RQGP01000019">
    <property type="protein sequence ID" value="TGL92288.1"/>
    <property type="molecule type" value="Genomic_DNA"/>
</dbReference>
<comment type="caution">
    <text evidence="2">The sequence shown here is derived from an EMBL/GenBank/DDBJ whole genome shotgun (WGS) entry which is preliminary data.</text>
</comment>
<name>A0A4Z1AEK7_9LEPT</name>
<evidence type="ECO:0000313" key="3">
    <source>
        <dbReference type="Proteomes" id="UP000298263"/>
    </source>
</evidence>
<keyword evidence="1" id="KW-1133">Transmembrane helix</keyword>
<evidence type="ECO:0008006" key="4">
    <source>
        <dbReference type="Google" id="ProtNLM"/>
    </source>
</evidence>
<accession>A0A4Z1AEK7</accession>
<dbReference type="RefSeq" id="WP_135582999.1">
    <property type="nucleotide sequence ID" value="NZ_RQGO01000023.1"/>
</dbReference>
<evidence type="ECO:0000313" key="2">
    <source>
        <dbReference type="EMBL" id="TGL92288.1"/>
    </source>
</evidence>
<evidence type="ECO:0000256" key="1">
    <source>
        <dbReference type="SAM" id="Phobius"/>
    </source>
</evidence>
<keyword evidence="3" id="KW-1185">Reference proteome</keyword>
<protein>
    <recommendedName>
        <fullName evidence="4">Outer membrane protein beta-barrel domain-containing protein</fullName>
    </recommendedName>
</protein>
<keyword evidence="1" id="KW-0812">Transmembrane</keyword>
<gene>
    <name evidence="2" type="ORF">EHQ69_08405</name>
</gene>
<sequence>MEQKNIITLITLVIIYIFNFSIYSDSASERKKIHIYVTPSSAYIDNLNQKTSVIGSSDQYLTLMFGLFDNFYLGLSYTNANKNRERYANTSPLYFRQSQLEFNRRSEYFTGEKLILKSQFFFWNNFYTSLNVGLEKGYKINENLFSTNMNNYLVIQPYQKTTIFDDRAFGSIGIGYRKEFLSNFIIGTELEFGYLGARKVNKHYTFDPGYSTSLLNRYLITKDINEDRNGSARNYHFFSIYAGIAI</sequence>
<dbReference type="Proteomes" id="UP000298263">
    <property type="component" value="Unassembled WGS sequence"/>
</dbReference>
<dbReference type="AlphaFoldDB" id="A0A4Z1AEK7"/>
<keyword evidence="1" id="KW-0472">Membrane</keyword>
<proteinExistence type="predicted"/>
<dbReference type="OrthoDB" id="339925at2"/>
<reference evidence="2" key="1">
    <citation type="journal article" date="2019" name="PLoS Negl. Trop. Dis.">
        <title>Revisiting the worldwide diversity of Leptospira species in the environment.</title>
        <authorList>
            <person name="Vincent A.T."/>
            <person name="Schiettekatte O."/>
            <person name="Bourhy P."/>
            <person name="Veyrier F.J."/>
            <person name="Picardeau M."/>
        </authorList>
    </citation>
    <scope>NUCLEOTIDE SEQUENCE [LARGE SCALE GENOMIC DNA]</scope>
    <source>
        <strain evidence="2">201702422</strain>
    </source>
</reference>
<feature type="transmembrane region" description="Helical" evidence="1">
    <location>
        <begin position="6"/>
        <end position="23"/>
    </location>
</feature>
<organism evidence="2 3">
    <name type="scientific">Leptospira congkakensis</name>
    <dbReference type="NCBI Taxonomy" id="2484932"/>
    <lineage>
        <taxon>Bacteria</taxon>
        <taxon>Pseudomonadati</taxon>
        <taxon>Spirochaetota</taxon>
        <taxon>Spirochaetia</taxon>
        <taxon>Leptospirales</taxon>
        <taxon>Leptospiraceae</taxon>
        <taxon>Leptospira</taxon>
    </lineage>
</organism>